<evidence type="ECO:0000256" key="3">
    <source>
        <dbReference type="ARBA" id="ARBA00022525"/>
    </source>
</evidence>
<dbReference type="Proteomes" id="UP001345219">
    <property type="component" value="Chromosome 4"/>
</dbReference>
<evidence type="ECO:0000256" key="9">
    <source>
        <dbReference type="PIRSR" id="PIRSR615500-1"/>
    </source>
</evidence>
<name>A0AAN7JPR4_9MYRT</name>
<dbReference type="InterPro" id="IPR000209">
    <property type="entry name" value="Peptidase_S8/S53_dom"/>
</dbReference>
<dbReference type="GO" id="GO:0005576">
    <property type="term" value="C:extracellular region"/>
    <property type="evidence" value="ECO:0007669"/>
    <property type="project" value="UniProtKB-SubCell"/>
</dbReference>
<feature type="domain" description="Peptidase S8/S53" evidence="11">
    <location>
        <begin position="172"/>
        <end position="609"/>
    </location>
</feature>
<feature type="active site" description="Charge relay system" evidence="9 10">
    <location>
        <position position="252"/>
    </location>
</feature>
<dbReference type="InterPro" id="IPR015500">
    <property type="entry name" value="Peptidase_S8_subtilisin-rel"/>
</dbReference>
<dbReference type="FunFam" id="3.40.50.200:FF:000006">
    <property type="entry name" value="Subtilisin-like protease SBT1.5"/>
    <property type="match status" value="1"/>
</dbReference>
<evidence type="ECO:0008006" key="16">
    <source>
        <dbReference type="Google" id="ProtNLM"/>
    </source>
</evidence>
<dbReference type="PROSITE" id="PS51892">
    <property type="entry name" value="SUBTILASE"/>
    <property type="match status" value="1"/>
</dbReference>
<dbReference type="CDD" id="cd04852">
    <property type="entry name" value="Peptidases_S8_3"/>
    <property type="match status" value="1"/>
</dbReference>
<dbReference type="PANTHER" id="PTHR10795">
    <property type="entry name" value="PROPROTEIN CONVERTASE SUBTILISIN/KEXIN"/>
    <property type="match status" value="1"/>
</dbReference>
<evidence type="ECO:0000256" key="5">
    <source>
        <dbReference type="ARBA" id="ARBA00022729"/>
    </source>
</evidence>
<comment type="subcellular location">
    <subcellularLocation>
        <location evidence="1">Secreted</location>
    </subcellularLocation>
</comment>
<proteinExistence type="inferred from homology"/>
<protein>
    <recommendedName>
        <fullName evidence="16">Subtilisin-like protease</fullName>
    </recommendedName>
</protein>
<dbReference type="PROSITE" id="PS00138">
    <property type="entry name" value="SUBTILASE_SER"/>
    <property type="match status" value="1"/>
</dbReference>
<keyword evidence="7 10" id="KW-0720">Serine protease</keyword>
<evidence type="ECO:0000256" key="7">
    <source>
        <dbReference type="ARBA" id="ARBA00022825"/>
    </source>
</evidence>
<dbReference type="AlphaFoldDB" id="A0AAN7JPR4"/>
<keyword evidence="5" id="KW-0732">Signal</keyword>
<dbReference type="Pfam" id="PF17766">
    <property type="entry name" value="fn3_6"/>
    <property type="match status" value="1"/>
</dbReference>
<organism evidence="14 15">
    <name type="scientific">Trapa incisa</name>
    <dbReference type="NCBI Taxonomy" id="236973"/>
    <lineage>
        <taxon>Eukaryota</taxon>
        <taxon>Viridiplantae</taxon>
        <taxon>Streptophyta</taxon>
        <taxon>Embryophyta</taxon>
        <taxon>Tracheophyta</taxon>
        <taxon>Spermatophyta</taxon>
        <taxon>Magnoliopsida</taxon>
        <taxon>eudicotyledons</taxon>
        <taxon>Gunneridae</taxon>
        <taxon>Pentapetalae</taxon>
        <taxon>rosids</taxon>
        <taxon>malvids</taxon>
        <taxon>Myrtales</taxon>
        <taxon>Lythraceae</taxon>
        <taxon>Trapa</taxon>
    </lineage>
</organism>
<evidence type="ECO:0000313" key="14">
    <source>
        <dbReference type="EMBL" id="KAK4751436.1"/>
    </source>
</evidence>
<evidence type="ECO:0000259" key="12">
    <source>
        <dbReference type="Pfam" id="PF05922"/>
    </source>
</evidence>
<dbReference type="Gene3D" id="3.30.70.80">
    <property type="entry name" value="Peptidase S8 propeptide/proteinase inhibitor I9"/>
    <property type="match status" value="1"/>
</dbReference>
<dbReference type="EMBL" id="JAXIOK010000017">
    <property type="protein sequence ID" value="KAK4751436.1"/>
    <property type="molecule type" value="Genomic_DNA"/>
</dbReference>
<dbReference type="FunFam" id="3.30.70.80:FF:000003">
    <property type="entry name" value="Subtilisin-like protease SBT1.9"/>
    <property type="match status" value="1"/>
</dbReference>
<dbReference type="Gene3D" id="2.60.40.2310">
    <property type="match status" value="1"/>
</dbReference>
<dbReference type="InterPro" id="IPR010259">
    <property type="entry name" value="S8pro/Inhibitor_I9"/>
</dbReference>
<dbReference type="GO" id="GO:0004252">
    <property type="term" value="F:serine-type endopeptidase activity"/>
    <property type="evidence" value="ECO:0007669"/>
    <property type="project" value="UniProtKB-UniRule"/>
</dbReference>
<dbReference type="InterPro" id="IPR034197">
    <property type="entry name" value="Peptidases_S8_3"/>
</dbReference>
<gene>
    <name evidence="14" type="ORF">SAY87_004918</name>
</gene>
<dbReference type="InterPro" id="IPR023828">
    <property type="entry name" value="Peptidase_S8_Ser-AS"/>
</dbReference>
<feature type="active site" description="Charge relay system" evidence="9 10">
    <location>
        <position position="181"/>
    </location>
</feature>
<keyword evidence="3" id="KW-0964">Secreted</keyword>
<dbReference type="GO" id="GO:0006508">
    <property type="term" value="P:proteolysis"/>
    <property type="evidence" value="ECO:0007669"/>
    <property type="project" value="UniProtKB-KW"/>
</dbReference>
<keyword evidence="8" id="KW-0325">Glycoprotein</keyword>
<feature type="domain" description="Inhibitor I9" evidence="12">
    <location>
        <begin position="68"/>
        <end position="148"/>
    </location>
</feature>
<evidence type="ECO:0000256" key="8">
    <source>
        <dbReference type="ARBA" id="ARBA00023180"/>
    </source>
</evidence>
<dbReference type="InterPro" id="IPR036852">
    <property type="entry name" value="Peptidase_S8/S53_dom_sf"/>
</dbReference>
<keyword evidence="6 10" id="KW-0378">Hydrolase</keyword>
<keyword evidence="4 10" id="KW-0645">Protease</keyword>
<evidence type="ECO:0000256" key="10">
    <source>
        <dbReference type="PROSITE-ProRule" id="PRU01240"/>
    </source>
</evidence>
<evidence type="ECO:0000256" key="1">
    <source>
        <dbReference type="ARBA" id="ARBA00004613"/>
    </source>
</evidence>
<dbReference type="CDD" id="cd02120">
    <property type="entry name" value="PA_subtilisin_like"/>
    <property type="match status" value="1"/>
</dbReference>
<keyword evidence="15" id="KW-1185">Reference proteome</keyword>
<dbReference type="InterPro" id="IPR037045">
    <property type="entry name" value="S8pro/Inhibitor_I9_sf"/>
</dbReference>
<comment type="similarity">
    <text evidence="2 10">Belongs to the peptidase S8 family.</text>
</comment>
<evidence type="ECO:0000256" key="6">
    <source>
        <dbReference type="ARBA" id="ARBA00022801"/>
    </source>
</evidence>
<comment type="caution">
    <text evidence="14">The sequence shown here is derived from an EMBL/GenBank/DDBJ whole genome shotgun (WGS) entry which is preliminary data.</text>
</comment>
<dbReference type="SUPFAM" id="SSF52743">
    <property type="entry name" value="Subtilisin-like"/>
    <property type="match status" value="1"/>
</dbReference>
<evidence type="ECO:0000313" key="15">
    <source>
        <dbReference type="Proteomes" id="UP001345219"/>
    </source>
</evidence>
<accession>A0AAN7JPR4</accession>
<feature type="active site" description="Charge relay system" evidence="9 10">
    <location>
        <position position="572"/>
    </location>
</feature>
<dbReference type="InterPro" id="IPR041469">
    <property type="entry name" value="Subtilisin-like_FN3"/>
</dbReference>
<sequence>MERDKGAFLHSISPSKHKTELQTHHSFSSPMNQIMALVPDASSLLLLFFPFFFLVSHEIEFTSADRSTYIVHMDKSFMPKAFSSHHGWYSSMVGSSMAASAQTDDPSLLYSYDTVLHGFSAVVSPAELDVLKRSPGFISAYLDRTVTVDATHTFEFLGLHASSGLWPVSNYGDDVIIGVIDSGVWPESESYSDDGMGPIPARWRGTCQPGKAFNSSMCNSKLIGARYFNKGVKAADPKVKITMNSARDTSGHGTHTSSTAAGNYVGHTSFFGYADGTARGMAPRARIAMYKVIWDEGRYASDVLAGMDQAVADGVDVISISMGFDEVPIYNDPIAIASFGAMAKGVVVSSSAGNNGPNLGTLHNGIPWVVTVAAGTIDRSFAGTLILGNGKTIVGWTMFPASAYLNDVPLIYNETLSACNLTESLATVRYGIIVCENIGSVSEQINHITNSGISGAIFISDDDDLFESGGMTCPGVVISPKDSHHVINYAKTSSLPLASIRFQETVVGTRPAPGAALYTSRGPSPYDIGIPKPDVMAPGSLVLAAWIPNDETARIGTNLPLYSKFNIVSGTSMACPHVSGIAALLKAVHPTWTPAAIRSAMMTTADPYDNTLNPIRDNGLNFVPASPLVIGSGQIRPNQATDPGLIYDASPEDYVNLLCSMNLTTNQIMTITRSTGRYNCSIPSPDLNYPSFIAFYTNKTRTTSTRRFQRTVTNVGNGPATYNVKITAPKGSIVEVSPEKLVFGQKYEKRSYAMSINYKRDDKGRVSFGSLVWVDATGKYEVRSPIVISPVVKV</sequence>
<evidence type="ECO:0000259" key="11">
    <source>
        <dbReference type="Pfam" id="PF00082"/>
    </source>
</evidence>
<reference evidence="14 15" key="1">
    <citation type="journal article" date="2023" name="Hortic Res">
        <title>Pangenome of water caltrop reveals structural variations and asymmetric subgenome divergence after allopolyploidization.</title>
        <authorList>
            <person name="Zhang X."/>
            <person name="Chen Y."/>
            <person name="Wang L."/>
            <person name="Yuan Y."/>
            <person name="Fang M."/>
            <person name="Shi L."/>
            <person name="Lu R."/>
            <person name="Comes H.P."/>
            <person name="Ma Y."/>
            <person name="Chen Y."/>
            <person name="Huang G."/>
            <person name="Zhou Y."/>
            <person name="Zheng Z."/>
            <person name="Qiu Y."/>
        </authorList>
    </citation>
    <scope>NUCLEOTIDE SEQUENCE [LARGE SCALE GENOMIC DNA]</scope>
    <source>
        <tissue evidence="14">Roots</tissue>
    </source>
</reference>
<dbReference type="Pfam" id="PF00082">
    <property type="entry name" value="Peptidase_S8"/>
    <property type="match status" value="1"/>
</dbReference>
<dbReference type="Gene3D" id="3.40.50.200">
    <property type="entry name" value="Peptidase S8/S53 domain"/>
    <property type="match status" value="1"/>
</dbReference>
<dbReference type="PRINTS" id="PR00723">
    <property type="entry name" value="SUBTILISIN"/>
</dbReference>
<dbReference type="Pfam" id="PF05922">
    <property type="entry name" value="Inhibitor_I9"/>
    <property type="match status" value="1"/>
</dbReference>
<dbReference type="InterPro" id="IPR045051">
    <property type="entry name" value="SBT"/>
</dbReference>
<evidence type="ECO:0000256" key="2">
    <source>
        <dbReference type="ARBA" id="ARBA00011073"/>
    </source>
</evidence>
<dbReference type="Gene3D" id="3.50.30.30">
    <property type="match status" value="1"/>
</dbReference>
<evidence type="ECO:0000256" key="4">
    <source>
        <dbReference type="ARBA" id="ARBA00022670"/>
    </source>
</evidence>
<feature type="domain" description="Subtilisin-like protease fibronectin type-III" evidence="13">
    <location>
        <begin position="686"/>
        <end position="788"/>
    </location>
</feature>
<evidence type="ECO:0000259" key="13">
    <source>
        <dbReference type="Pfam" id="PF17766"/>
    </source>
</evidence>